<evidence type="ECO:0000259" key="4">
    <source>
        <dbReference type="Pfam" id="PF00728"/>
    </source>
</evidence>
<dbReference type="InterPro" id="IPR052036">
    <property type="entry name" value="Hydrolase/PRTase-associated"/>
</dbReference>
<feature type="signal peptide" evidence="3">
    <location>
        <begin position="1"/>
        <end position="18"/>
    </location>
</feature>
<dbReference type="Gene3D" id="3.40.1660.10">
    <property type="entry name" value="EreA-like (biosynthetic domain)"/>
    <property type="match status" value="1"/>
</dbReference>
<dbReference type="InterPro" id="IPR017853">
    <property type="entry name" value="GH"/>
</dbReference>
<dbReference type="EMBL" id="SODV01000001">
    <property type="protein sequence ID" value="TDX01051.1"/>
    <property type="molecule type" value="Genomic_DNA"/>
</dbReference>
<dbReference type="CDD" id="cd14728">
    <property type="entry name" value="Ere-like"/>
    <property type="match status" value="1"/>
</dbReference>
<comment type="caution">
    <text evidence="5">The sequence shown here is derived from an EMBL/GenBank/DDBJ whole genome shotgun (WGS) entry which is preliminary data.</text>
</comment>
<dbReference type="PANTHER" id="PTHR31299:SF0">
    <property type="entry name" value="ESTERASE, PUTATIVE (AFU_ORTHOLOGUE AFUA_1G05850)-RELATED"/>
    <property type="match status" value="1"/>
</dbReference>
<keyword evidence="2" id="KW-0378">Hydrolase</keyword>
<protein>
    <submittedName>
        <fullName evidence="5">Erythromycin esterase-like protein</fullName>
    </submittedName>
</protein>
<feature type="chain" id="PRO_5020751205" evidence="3">
    <location>
        <begin position="19"/>
        <end position="773"/>
    </location>
</feature>
<evidence type="ECO:0000256" key="2">
    <source>
        <dbReference type="ARBA" id="ARBA00022801"/>
    </source>
</evidence>
<dbReference type="RefSeq" id="WP_133993271.1">
    <property type="nucleotide sequence ID" value="NZ_SODV01000001.1"/>
</dbReference>
<dbReference type="GO" id="GO:0046677">
    <property type="term" value="P:response to antibiotic"/>
    <property type="evidence" value="ECO:0007669"/>
    <property type="project" value="InterPro"/>
</dbReference>
<evidence type="ECO:0000313" key="5">
    <source>
        <dbReference type="EMBL" id="TDX01051.1"/>
    </source>
</evidence>
<dbReference type="AlphaFoldDB" id="A0A4R8DV46"/>
<dbReference type="GO" id="GO:0004563">
    <property type="term" value="F:beta-N-acetylhexosaminidase activity"/>
    <property type="evidence" value="ECO:0007669"/>
    <property type="project" value="UniProtKB-ARBA"/>
</dbReference>
<organism evidence="5 6">
    <name type="scientific">Dinghuibacter silviterrae</name>
    <dbReference type="NCBI Taxonomy" id="1539049"/>
    <lineage>
        <taxon>Bacteria</taxon>
        <taxon>Pseudomonadati</taxon>
        <taxon>Bacteroidota</taxon>
        <taxon>Chitinophagia</taxon>
        <taxon>Chitinophagales</taxon>
        <taxon>Chitinophagaceae</taxon>
        <taxon>Dinghuibacter</taxon>
    </lineage>
</organism>
<reference evidence="5 6" key="1">
    <citation type="submission" date="2019-03" db="EMBL/GenBank/DDBJ databases">
        <title>Genomic Encyclopedia of Type Strains, Phase IV (KMG-IV): sequencing the most valuable type-strain genomes for metagenomic binning, comparative biology and taxonomic classification.</title>
        <authorList>
            <person name="Goeker M."/>
        </authorList>
    </citation>
    <scope>NUCLEOTIDE SEQUENCE [LARGE SCALE GENOMIC DNA]</scope>
    <source>
        <strain evidence="5 6">DSM 100059</strain>
    </source>
</reference>
<dbReference type="InterPro" id="IPR007815">
    <property type="entry name" value="Emycin_Estase"/>
</dbReference>
<dbReference type="Gene3D" id="3.30.1870.10">
    <property type="entry name" value="EreA-like, domain 2"/>
    <property type="match status" value="1"/>
</dbReference>
<feature type="domain" description="Glycoside hydrolase family 20 catalytic" evidence="4">
    <location>
        <begin position="89"/>
        <end position="297"/>
    </location>
</feature>
<evidence type="ECO:0000256" key="1">
    <source>
        <dbReference type="ARBA" id="ARBA00006285"/>
    </source>
</evidence>
<dbReference type="Pfam" id="PF00728">
    <property type="entry name" value="Glyco_hydro_20"/>
    <property type="match status" value="1"/>
</dbReference>
<sequence length="773" mass="85671">MKNILLALLLGCFVGAAAAPSAARFAASPLDSTLPVRGLAIAAPRPSGLDSFLVFIRQELAPRHVNTLILRVDYHYTFQSHPELIDSFALTRSDAARIVAVCKETGIRIIPQINMLGHQSDRNHLGRLLQAYPAFDETPEVKMPAVYVWPNPDKLYCKSYCPLHPDLHRVLFDVIDEICDAFDADAFHAGMDEVFYLGEPTCPRCAGRDKAELFADEVRRLHDHLASKGRSLWIWGDRLLDGKTTGLGEWEASYNNTSRAVDLIPRDVTICDWHYDRADYTAPYFAVKGLRVITCPWRKPSLAVLQVEDMMRFRAQSSPEMRERFLGVIETVWSPTAQFLAGYYGEPLPPPPPGARVPEPGETPWNTFRAMFDSVPAMTVVAAPFAAAPLAAWPLRSISPTDTDLSDLAPLGRAIGDARIVLLGEQTHGEGSTFEAKTRLIRYLHERLGFDVLAFESGMYDCARIEENVQKGGMLPQEVLGSLFYMYATSYQTRDLFAYVQSHRLTLTGFDSQHTGEKAKTALFPDFERFLRAHYPKLVDASWPVFARVSLAVFASAAYKPDPADQQTFLAEVARLKKALPSGGTRAKGTAPAAAAPDLTDTPGFWYQVTASIESQALRYWGLAKGDPNSVRDAQMAQNLIWLADYAYPQKKIIVWAHNVHIAKGLETFGNTTFRPMGETVKEHFGKQSYAIGFTGAAGEYMDYTNSDIVNVPKRSTGSIENALSGYKYAFAAAPGEKRPGALADYGEATGAWADVFDGLIFIHTVFPVKRFQ</sequence>
<keyword evidence="6" id="KW-1185">Reference proteome</keyword>
<dbReference type="PANTHER" id="PTHR31299">
    <property type="entry name" value="ESTERASE, PUTATIVE (AFU_ORTHOLOGUE AFUA_1G05850)-RELATED"/>
    <property type="match status" value="1"/>
</dbReference>
<comment type="similarity">
    <text evidence="1">Belongs to the glycosyl hydrolase 20 family.</text>
</comment>
<name>A0A4R8DV46_9BACT</name>
<dbReference type="OrthoDB" id="9810898at2"/>
<dbReference type="Pfam" id="PF05139">
    <property type="entry name" value="Erythro_esteras"/>
    <property type="match status" value="1"/>
</dbReference>
<keyword evidence="3" id="KW-0732">Signal</keyword>
<proteinExistence type="inferred from homology"/>
<dbReference type="InterPro" id="IPR015883">
    <property type="entry name" value="Glyco_hydro_20_cat"/>
</dbReference>
<accession>A0A4R8DV46</accession>
<dbReference type="Gene3D" id="1.20.1440.30">
    <property type="entry name" value="Biosynthetic Protein domain"/>
    <property type="match status" value="1"/>
</dbReference>
<evidence type="ECO:0000313" key="6">
    <source>
        <dbReference type="Proteomes" id="UP000294498"/>
    </source>
</evidence>
<dbReference type="Proteomes" id="UP000294498">
    <property type="component" value="Unassembled WGS sequence"/>
</dbReference>
<dbReference type="Gene3D" id="3.20.20.80">
    <property type="entry name" value="Glycosidases"/>
    <property type="match status" value="1"/>
</dbReference>
<dbReference type="SUPFAM" id="SSF51445">
    <property type="entry name" value="(Trans)glycosidases"/>
    <property type="match status" value="1"/>
</dbReference>
<dbReference type="SUPFAM" id="SSF159501">
    <property type="entry name" value="EreA/ChaN-like"/>
    <property type="match status" value="1"/>
</dbReference>
<evidence type="ECO:0000256" key="3">
    <source>
        <dbReference type="SAM" id="SignalP"/>
    </source>
</evidence>
<dbReference type="GO" id="GO:0005975">
    <property type="term" value="P:carbohydrate metabolic process"/>
    <property type="evidence" value="ECO:0007669"/>
    <property type="project" value="InterPro"/>
</dbReference>
<gene>
    <name evidence="5" type="ORF">EDB95_2082</name>
</gene>